<feature type="region of interest" description="Disordered" evidence="1">
    <location>
        <begin position="125"/>
        <end position="144"/>
    </location>
</feature>
<evidence type="ECO:0000313" key="2">
    <source>
        <dbReference type="EMBL" id="PNE40866.1"/>
    </source>
</evidence>
<accession>A0A2N8PIP7</accession>
<dbReference type="RefSeq" id="WP_102923364.1">
    <property type="nucleotide sequence ID" value="NZ_LJSN01000002.1"/>
</dbReference>
<organism evidence="2 3">
    <name type="scientific">Streptomyces noursei</name>
    <name type="common">Streptomyces albulus</name>
    <dbReference type="NCBI Taxonomy" id="1971"/>
    <lineage>
        <taxon>Bacteria</taxon>
        <taxon>Bacillati</taxon>
        <taxon>Actinomycetota</taxon>
        <taxon>Actinomycetes</taxon>
        <taxon>Kitasatosporales</taxon>
        <taxon>Streptomycetaceae</taxon>
        <taxon>Streptomyces</taxon>
    </lineage>
</organism>
<dbReference type="AlphaFoldDB" id="A0A2N8PIP7"/>
<proteinExistence type="predicted"/>
<sequence length="144" mass="15873">MTTTTAVQGPPLNLPLAQLTDSTVDFTAPDGWEQALRLGAFLRPVPDDRYRGHRTLGHAASKLGYEDRPDQVEQLQIEGIHWDKYFPQDVVGLLRRMRELTFSARNSCLAASGVPERDWDTVTGGAGGAVGRGVRRGRRADGTW</sequence>
<evidence type="ECO:0000256" key="1">
    <source>
        <dbReference type="SAM" id="MobiDB-lite"/>
    </source>
</evidence>
<reference evidence="3" key="1">
    <citation type="submission" date="2015-09" db="EMBL/GenBank/DDBJ databases">
        <authorList>
            <person name="Graham D.E."/>
            <person name="Mahan K.M."/>
            <person name="Klingeman D.M."/>
            <person name="Fida T."/>
            <person name="Giannone R.J."/>
            <person name="Hettich R.L."/>
            <person name="Parry R.J."/>
            <person name="Spain J.C."/>
        </authorList>
    </citation>
    <scope>NUCLEOTIDE SEQUENCE [LARGE SCALE GENOMIC DNA]</scope>
    <source>
        <strain evidence="3">JCM 4701</strain>
    </source>
</reference>
<name>A0A2N8PIP7_STRNR</name>
<evidence type="ECO:0000313" key="3">
    <source>
        <dbReference type="Proteomes" id="UP000236047"/>
    </source>
</evidence>
<dbReference type="EMBL" id="LJSN01000002">
    <property type="protein sequence ID" value="PNE40866.1"/>
    <property type="molecule type" value="Genomic_DNA"/>
</dbReference>
<gene>
    <name evidence="2" type="ORF">AOB60_08775</name>
</gene>
<comment type="caution">
    <text evidence="2">The sequence shown here is derived from an EMBL/GenBank/DDBJ whole genome shotgun (WGS) entry which is preliminary data.</text>
</comment>
<protein>
    <submittedName>
        <fullName evidence="2">Uncharacterized protein</fullName>
    </submittedName>
</protein>
<keyword evidence="3" id="KW-1185">Reference proteome</keyword>
<dbReference type="Proteomes" id="UP000236047">
    <property type="component" value="Unassembled WGS sequence"/>
</dbReference>